<keyword evidence="5" id="KW-1185">Reference proteome</keyword>
<proteinExistence type="predicted"/>
<comment type="caution">
    <text evidence="4">The sequence shown here is derived from an EMBL/GenBank/DDBJ whole genome shotgun (WGS) entry which is preliminary data.</text>
</comment>
<dbReference type="AlphaFoldDB" id="A0A553CPJ1"/>
<dbReference type="OrthoDB" id="9803233at2"/>
<protein>
    <submittedName>
        <fullName evidence="4">GNAT family N-acetyltransferase</fullName>
    </submittedName>
</protein>
<dbReference type="EMBL" id="VJZR01000003">
    <property type="protein sequence ID" value="TRX22304.1"/>
    <property type="molecule type" value="Genomic_DNA"/>
</dbReference>
<sequence>MTIKRTTSDDSNFQELVKLLDLELQERDGEEHLFYATLNKTNTLNYVIVGYDQDEPIGCGALRAFSEDTMEVKRMFVPLHKRGQGIASTILTALEIWCKELGIKKCVLETGKNQPEAIALYKKNQYHIITNFGKYEGVENSVCFEKEL</sequence>
<dbReference type="Proteomes" id="UP000318585">
    <property type="component" value="Unassembled WGS sequence"/>
</dbReference>
<dbReference type="PROSITE" id="PS51186">
    <property type="entry name" value="GNAT"/>
    <property type="match status" value="1"/>
</dbReference>
<evidence type="ECO:0000313" key="4">
    <source>
        <dbReference type="EMBL" id="TRX22304.1"/>
    </source>
</evidence>
<evidence type="ECO:0000256" key="2">
    <source>
        <dbReference type="ARBA" id="ARBA00023315"/>
    </source>
</evidence>
<dbReference type="Pfam" id="PF00583">
    <property type="entry name" value="Acetyltransf_1"/>
    <property type="match status" value="1"/>
</dbReference>
<evidence type="ECO:0000256" key="1">
    <source>
        <dbReference type="ARBA" id="ARBA00022679"/>
    </source>
</evidence>
<dbReference type="PANTHER" id="PTHR43877:SF2">
    <property type="entry name" value="AMINOALKYLPHOSPHONATE N-ACETYLTRANSFERASE-RELATED"/>
    <property type="match status" value="1"/>
</dbReference>
<dbReference type="InterPro" id="IPR050832">
    <property type="entry name" value="Bact_Acetyltransf"/>
</dbReference>
<organism evidence="4 5">
    <name type="scientific">Flavobacterium franklandianum</name>
    <dbReference type="NCBI Taxonomy" id="2594430"/>
    <lineage>
        <taxon>Bacteria</taxon>
        <taxon>Pseudomonadati</taxon>
        <taxon>Bacteroidota</taxon>
        <taxon>Flavobacteriia</taxon>
        <taxon>Flavobacteriales</taxon>
        <taxon>Flavobacteriaceae</taxon>
        <taxon>Flavobacterium</taxon>
    </lineage>
</organism>
<dbReference type="InterPro" id="IPR000182">
    <property type="entry name" value="GNAT_dom"/>
</dbReference>
<dbReference type="PANTHER" id="PTHR43877">
    <property type="entry name" value="AMINOALKYLPHOSPHONATE N-ACETYLTRANSFERASE-RELATED-RELATED"/>
    <property type="match status" value="1"/>
</dbReference>
<dbReference type="SUPFAM" id="SSF55729">
    <property type="entry name" value="Acyl-CoA N-acyltransferases (Nat)"/>
    <property type="match status" value="1"/>
</dbReference>
<keyword evidence="2" id="KW-0012">Acyltransferase</keyword>
<accession>A0A553CPJ1</accession>
<feature type="domain" description="N-acetyltransferase" evidence="3">
    <location>
        <begin position="1"/>
        <end position="148"/>
    </location>
</feature>
<dbReference type="GO" id="GO:0016747">
    <property type="term" value="F:acyltransferase activity, transferring groups other than amino-acyl groups"/>
    <property type="evidence" value="ECO:0007669"/>
    <property type="project" value="InterPro"/>
</dbReference>
<dbReference type="CDD" id="cd04301">
    <property type="entry name" value="NAT_SF"/>
    <property type="match status" value="1"/>
</dbReference>
<name>A0A553CPJ1_9FLAO</name>
<dbReference type="InterPro" id="IPR016181">
    <property type="entry name" value="Acyl_CoA_acyltransferase"/>
</dbReference>
<reference evidence="4 5" key="1">
    <citation type="submission" date="2019-07" db="EMBL/GenBank/DDBJ databases">
        <title>Novel species of Flavobacterium.</title>
        <authorList>
            <person name="Liu Q."/>
            <person name="Xin Y.-H."/>
        </authorList>
    </citation>
    <scope>NUCLEOTIDE SEQUENCE [LARGE SCALE GENOMIC DNA]</scope>
    <source>
        <strain evidence="4 5">LB3P56</strain>
    </source>
</reference>
<evidence type="ECO:0000259" key="3">
    <source>
        <dbReference type="PROSITE" id="PS51186"/>
    </source>
</evidence>
<evidence type="ECO:0000313" key="5">
    <source>
        <dbReference type="Proteomes" id="UP000318585"/>
    </source>
</evidence>
<dbReference type="Gene3D" id="3.40.630.30">
    <property type="match status" value="1"/>
</dbReference>
<gene>
    <name evidence="4" type="ORF">FNW17_05335</name>
</gene>
<keyword evidence="1 4" id="KW-0808">Transferase</keyword>